<protein>
    <recommendedName>
        <fullName evidence="4">Ribbon-helix-helix protein CopG domain-containing protein</fullName>
    </recommendedName>
</protein>
<evidence type="ECO:0008006" key="4">
    <source>
        <dbReference type="Google" id="ProtNLM"/>
    </source>
</evidence>
<dbReference type="GO" id="GO:0006355">
    <property type="term" value="P:regulation of DNA-templated transcription"/>
    <property type="evidence" value="ECO:0007669"/>
    <property type="project" value="InterPro"/>
</dbReference>
<sequence length="111" mass="12553">MIESLLLNSRYYTTALVVLGVTQNVVYNESLTILSASYSVNHAMPHANVTVGMEPSMLAEIEEERKRHSMSRAEYIRHLIRQAHDSPFDVPETELCTDENRRTEESKTGAA</sequence>
<accession>A0A830FQ60</accession>
<dbReference type="Proteomes" id="UP000656367">
    <property type="component" value="Unassembled WGS sequence"/>
</dbReference>
<dbReference type="EMBL" id="BMON01000001">
    <property type="protein sequence ID" value="GGM26937.1"/>
    <property type="molecule type" value="Genomic_DNA"/>
</dbReference>
<feature type="compositionally biased region" description="Basic and acidic residues" evidence="1">
    <location>
        <begin position="98"/>
        <end position="111"/>
    </location>
</feature>
<evidence type="ECO:0000313" key="3">
    <source>
        <dbReference type="Proteomes" id="UP000656367"/>
    </source>
</evidence>
<name>A0A830FQ60_HALAR</name>
<evidence type="ECO:0000256" key="1">
    <source>
        <dbReference type="SAM" id="MobiDB-lite"/>
    </source>
</evidence>
<comment type="caution">
    <text evidence="2">The sequence shown here is derived from an EMBL/GenBank/DDBJ whole genome shotgun (WGS) entry which is preliminary data.</text>
</comment>
<proteinExistence type="predicted"/>
<gene>
    <name evidence="2" type="ORF">GCM10009006_05490</name>
</gene>
<evidence type="ECO:0000313" key="2">
    <source>
        <dbReference type="EMBL" id="GGM26937.1"/>
    </source>
</evidence>
<organism evidence="2 3">
    <name type="scientific">Haloarcula argentinensis</name>
    <dbReference type="NCBI Taxonomy" id="43776"/>
    <lineage>
        <taxon>Archaea</taxon>
        <taxon>Methanobacteriati</taxon>
        <taxon>Methanobacteriota</taxon>
        <taxon>Stenosarchaea group</taxon>
        <taxon>Halobacteria</taxon>
        <taxon>Halobacteriales</taxon>
        <taxon>Haloarculaceae</taxon>
        <taxon>Haloarcula</taxon>
    </lineage>
</organism>
<reference evidence="2" key="2">
    <citation type="submission" date="2020-09" db="EMBL/GenBank/DDBJ databases">
        <authorList>
            <person name="Sun Q."/>
            <person name="Ohkuma M."/>
        </authorList>
    </citation>
    <scope>NUCLEOTIDE SEQUENCE</scope>
    <source>
        <strain evidence="2">JCM 15759</strain>
    </source>
</reference>
<feature type="region of interest" description="Disordered" evidence="1">
    <location>
        <begin position="88"/>
        <end position="111"/>
    </location>
</feature>
<reference evidence="2" key="1">
    <citation type="journal article" date="2014" name="Int. J. Syst. Evol. Microbiol.">
        <title>Complete genome sequence of Corynebacterium casei LMG S-19264T (=DSM 44701T), isolated from a smear-ripened cheese.</title>
        <authorList>
            <consortium name="US DOE Joint Genome Institute (JGI-PGF)"/>
            <person name="Walter F."/>
            <person name="Albersmeier A."/>
            <person name="Kalinowski J."/>
            <person name="Ruckert C."/>
        </authorList>
    </citation>
    <scope>NUCLEOTIDE SEQUENCE</scope>
    <source>
        <strain evidence="2">JCM 15759</strain>
    </source>
</reference>
<dbReference type="AlphaFoldDB" id="A0A830FQ60"/>